<dbReference type="EMBL" id="JBHUDC010000003">
    <property type="protein sequence ID" value="MFD1512869.1"/>
    <property type="molecule type" value="Genomic_DNA"/>
</dbReference>
<reference evidence="2 3" key="1">
    <citation type="journal article" date="2019" name="Int. J. Syst. Evol. Microbiol.">
        <title>The Global Catalogue of Microorganisms (GCM) 10K type strain sequencing project: providing services to taxonomists for standard genome sequencing and annotation.</title>
        <authorList>
            <consortium name="The Broad Institute Genomics Platform"/>
            <consortium name="The Broad Institute Genome Sequencing Center for Infectious Disease"/>
            <person name="Wu L."/>
            <person name="Ma J."/>
        </authorList>
    </citation>
    <scope>NUCLEOTIDE SEQUENCE [LARGE SCALE GENOMIC DNA]</scope>
    <source>
        <strain evidence="2 3">CGMCC 1.12563</strain>
    </source>
</reference>
<evidence type="ECO:0000313" key="2">
    <source>
        <dbReference type="EMBL" id="MFD1512869.1"/>
    </source>
</evidence>
<proteinExistence type="predicted"/>
<name>A0ABD6ASZ7_9EURY</name>
<keyword evidence="1" id="KW-0812">Transmembrane</keyword>
<keyword evidence="1" id="KW-1133">Transmembrane helix</keyword>
<evidence type="ECO:0000256" key="1">
    <source>
        <dbReference type="SAM" id="Phobius"/>
    </source>
</evidence>
<dbReference type="Proteomes" id="UP001597187">
    <property type="component" value="Unassembled WGS sequence"/>
</dbReference>
<evidence type="ECO:0000313" key="3">
    <source>
        <dbReference type="Proteomes" id="UP001597187"/>
    </source>
</evidence>
<accession>A0ABD6ASZ7</accession>
<comment type="caution">
    <text evidence="2">The sequence shown here is derived from an EMBL/GenBank/DDBJ whole genome shotgun (WGS) entry which is preliminary data.</text>
</comment>
<keyword evidence="3" id="KW-1185">Reference proteome</keyword>
<dbReference type="AlphaFoldDB" id="A0ABD6ASZ7"/>
<feature type="transmembrane region" description="Helical" evidence="1">
    <location>
        <begin position="34"/>
        <end position="53"/>
    </location>
</feature>
<dbReference type="RefSeq" id="WP_250872844.1">
    <property type="nucleotide sequence ID" value="NZ_JALXFV010000003.1"/>
</dbReference>
<protein>
    <submittedName>
        <fullName evidence="2">Uncharacterized protein</fullName>
    </submittedName>
</protein>
<gene>
    <name evidence="2" type="ORF">ACFSBT_06195</name>
</gene>
<feature type="transmembrane region" description="Helical" evidence="1">
    <location>
        <begin position="74"/>
        <end position="95"/>
    </location>
</feature>
<sequence length="108" mass="10695">MYLPLVVAAVGLGVLSGGLVFVHASHRRTAPARWALAVGSVVALAVVAADALFGPARRLLATGDVVAVTPWARLITVLGSGVLVAVAAVVGYPVLSAGTAGDAVTQRG</sequence>
<organism evidence="2 3">
    <name type="scientific">Halomarina rubra</name>
    <dbReference type="NCBI Taxonomy" id="2071873"/>
    <lineage>
        <taxon>Archaea</taxon>
        <taxon>Methanobacteriati</taxon>
        <taxon>Methanobacteriota</taxon>
        <taxon>Stenosarchaea group</taxon>
        <taxon>Halobacteria</taxon>
        <taxon>Halobacteriales</taxon>
        <taxon>Natronomonadaceae</taxon>
        <taxon>Halomarina</taxon>
    </lineage>
</organism>
<keyword evidence="1" id="KW-0472">Membrane</keyword>